<comment type="miscellaneous">
    <text evidence="9">This enzyme catalyzes only one turnover and therefore is not strictly catalytic. According to one definition, an enzyme is a biocatalyst that acts repeatedly and over many reaction cycles.</text>
</comment>
<dbReference type="InterPro" id="IPR036217">
    <property type="entry name" value="MethylDNA_cys_MeTrfase_DNAb"/>
</dbReference>
<reference evidence="12 13" key="1">
    <citation type="submission" date="2018-05" db="EMBL/GenBank/DDBJ databases">
        <title>Reference genomes for bee gut microbiota database.</title>
        <authorList>
            <person name="Ellegaard K.M."/>
        </authorList>
    </citation>
    <scope>NUCLEOTIDE SEQUENCE [LARGE SCALE GENOMIC DNA]</scope>
    <source>
        <strain evidence="12 13">ESL0284</strain>
    </source>
</reference>
<dbReference type="Pfam" id="PF01035">
    <property type="entry name" value="DNA_binding_1"/>
    <property type="match status" value="1"/>
</dbReference>
<gene>
    <name evidence="12" type="ORF">DK869_06270</name>
</gene>
<evidence type="ECO:0000259" key="10">
    <source>
        <dbReference type="Pfam" id="PF01035"/>
    </source>
</evidence>
<keyword evidence="7 9" id="KW-0234">DNA repair</keyword>
<dbReference type="PROSITE" id="PS00374">
    <property type="entry name" value="MGMT"/>
    <property type="match status" value="1"/>
</dbReference>
<keyword evidence="4 9" id="KW-0489">Methyltransferase</keyword>
<evidence type="ECO:0000256" key="8">
    <source>
        <dbReference type="ARBA" id="ARBA00049348"/>
    </source>
</evidence>
<keyword evidence="3 9" id="KW-0963">Cytoplasm</keyword>
<dbReference type="SUPFAM" id="SSF46767">
    <property type="entry name" value="Methylated DNA-protein cysteine methyltransferase, C-terminal domain"/>
    <property type="match status" value="1"/>
</dbReference>
<dbReference type="InterPro" id="IPR036388">
    <property type="entry name" value="WH-like_DNA-bd_sf"/>
</dbReference>
<evidence type="ECO:0000259" key="11">
    <source>
        <dbReference type="Pfam" id="PF02870"/>
    </source>
</evidence>
<dbReference type="Proteomes" id="UP000247565">
    <property type="component" value="Unassembled WGS sequence"/>
</dbReference>
<evidence type="ECO:0000313" key="13">
    <source>
        <dbReference type="Proteomes" id="UP000247565"/>
    </source>
</evidence>
<dbReference type="AlphaFoldDB" id="A0A318MW03"/>
<accession>A0A318MW03</accession>
<dbReference type="InterPro" id="IPR008332">
    <property type="entry name" value="MethylG_MeTrfase_N"/>
</dbReference>
<protein>
    <recommendedName>
        <fullName evidence="9">Methylated-DNA--protein-cysteine methyltransferase</fullName>
        <ecNumber evidence="9">2.1.1.63</ecNumber>
    </recommendedName>
    <alternativeName>
        <fullName evidence="9">6-O-methylguanine-DNA methyltransferase</fullName>
        <shortName evidence="9">MGMT</shortName>
    </alternativeName>
    <alternativeName>
        <fullName evidence="9">O-6-methylguanine-DNA-alkyltransferase</fullName>
    </alternativeName>
</protein>
<comment type="caution">
    <text evidence="12">The sequence shown here is derived from an EMBL/GenBank/DDBJ whole genome shotgun (WGS) entry which is preliminary data.</text>
</comment>
<dbReference type="Gene3D" id="1.10.10.10">
    <property type="entry name" value="Winged helix-like DNA-binding domain superfamily/Winged helix DNA-binding domain"/>
    <property type="match status" value="1"/>
</dbReference>
<dbReference type="InterPro" id="IPR023546">
    <property type="entry name" value="MGMT"/>
</dbReference>
<dbReference type="SUPFAM" id="SSF53155">
    <property type="entry name" value="Methylated DNA-protein cysteine methyltransferase domain"/>
    <property type="match status" value="1"/>
</dbReference>
<evidence type="ECO:0000256" key="2">
    <source>
        <dbReference type="ARBA" id="ARBA00008711"/>
    </source>
</evidence>
<dbReference type="OrthoDB" id="9802228at2"/>
<dbReference type="GO" id="GO:0032259">
    <property type="term" value="P:methylation"/>
    <property type="evidence" value="ECO:0007669"/>
    <property type="project" value="UniProtKB-KW"/>
</dbReference>
<dbReference type="Pfam" id="PF02870">
    <property type="entry name" value="Methyltransf_1N"/>
    <property type="match status" value="1"/>
</dbReference>
<evidence type="ECO:0000313" key="12">
    <source>
        <dbReference type="EMBL" id="PXZ00236.1"/>
    </source>
</evidence>
<dbReference type="HAMAP" id="MF_00772">
    <property type="entry name" value="OGT"/>
    <property type="match status" value="1"/>
</dbReference>
<dbReference type="EMBL" id="QGLT01000003">
    <property type="protein sequence ID" value="PXZ00236.1"/>
    <property type="molecule type" value="Genomic_DNA"/>
</dbReference>
<dbReference type="GO" id="GO:0005737">
    <property type="term" value="C:cytoplasm"/>
    <property type="evidence" value="ECO:0007669"/>
    <property type="project" value="UniProtKB-SubCell"/>
</dbReference>
<evidence type="ECO:0000256" key="3">
    <source>
        <dbReference type="ARBA" id="ARBA00022490"/>
    </source>
</evidence>
<dbReference type="PANTHER" id="PTHR10815:SF13">
    <property type="entry name" value="METHYLATED-DNA--PROTEIN-CYSTEINE METHYLTRANSFERASE"/>
    <property type="match status" value="1"/>
</dbReference>
<evidence type="ECO:0000256" key="4">
    <source>
        <dbReference type="ARBA" id="ARBA00022603"/>
    </source>
</evidence>
<evidence type="ECO:0000256" key="6">
    <source>
        <dbReference type="ARBA" id="ARBA00022763"/>
    </source>
</evidence>
<comment type="subcellular location">
    <subcellularLocation>
        <location evidence="9">Cytoplasm</location>
    </subcellularLocation>
</comment>
<comment type="function">
    <text evidence="9">Involved in the cellular defense against the biological effects of O6-methylguanine (O6-MeG) and O4-methylthymine (O4-MeT) in DNA. Repairs the methylated nucleobase in DNA by stoichiometrically transferring the methyl group to a cysteine residue in the enzyme. This is a suicide reaction: the enzyme is irreversibly inactivated.</text>
</comment>
<dbReference type="InterPro" id="IPR014048">
    <property type="entry name" value="MethylDNA_cys_MeTrfase_DNA-bd"/>
</dbReference>
<sequence length="150" mass="16398">MGFISFHSPVGDLSIAENDNLIVSIDWGWGSLEEKTPLLEEAKNQIAAYFNGKLKKFDLPILSPGTAYQQQVWEFLQTIPFGTTKSYSELAKIIGGSARSIGNANAANPIPIIIPCHRVIGKRTLGGYSGGEGIKTKEYLLNIEKLFNTP</sequence>
<keyword evidence="5 9" id="KW-0808">Transferase</keyword>
<organism evidence="12 13">
    <name type="scientific">Commensalibacter melissae</name>
    <dbReference type="NCBI Taxonomy" id="2070537"/>
    <lineage>
        <taxon>Bacteria</taxon>
        <taxon>Pseudomonadati</taxon>
        <taxon>Pseudomonadota</taxon>
        <taxon>Alphaproteobacteria</taxon>
        <taxon>Acetobacterales</taxon>
        <taxon>Acetobacteraceae</taxon>
    </lineage>
</organism>
<dbReference type="InterPro" id="IPR036631">
    <property type="entry name" value="MGMT_N_sf"/>
</dbReference>
<name>A0A318MW03_9PROT</name>
<evidence type="ECO:0000256" key="1">
    <source>
        <dbReference type="ARBA" id="ARBA00001286"/>
    </source>
</evidence>
<evidence type="ECO:0000256" key="7">
    <source>
        <dbReference type="ARBA" id="ARBA00023204"/>
    </source>
</evidence>
<feature type="domain" description="Methylated-DNA-[protein]-cysteine S-methyltransferase DNA binding" evidence="10">
    <location>
        <begin position="68"/>
        <end position="145"/>
    </location>
</feature>
<dbReference type="InterPro" id="IPR001497">
    <property type="entry name" value="MethylDNA_cys_MeTrfase_AS"/>
</dbReference>
<dbReference type="RefSeq" id="WP_110439159.1">
    <property type="nucleotide sequence ID" value="NZ_CP033087.1"/>
</dbReference>
<dbReference type="GeneID" id="83703687"/>
<dbReference type="PANTHER" id="PTHR10815">
    <property type="entry name" value="METHYLATED-DNA--PROTEIN-CYSTEINE METHYLTRANSFERASE"/>
    <property type="match status" value="1"/>
</dbReference>
<dbReference type="FunFam" id="1.10.10.10:FF:000214">
    <property type="entry name" value="Methylated-DNA--protein-cysteine methyltransferase"/>
    <property type="match status" value="1"/>
</dbReference>
<dbReference type="CDD" id="cd06445">
    <property type="entry name" value="ATase"/>
    <property type="match status" value="1"/>
</dbReference>
<comment type="catalytic activity">
    <reaction evidence="1 9">
        <text>a 4-O-methyl-thymidine in DNA + L-cysteinyl-[protein] = a thymidine in DNA + S-methyl-L-cysteinyl-[protein]</text>
        <dbReference type="Rhea" id="RHEA:53428"/>
        <dbReference type="Rhea" id="RHEA-COMP:10131"/>
        <dbReference type="Rhea" id="RHEA-COMP:10132"/>
        <dbReference type="Rhea" id="RHEA-COMP:13555"/>
        <dbReference type="Rhea" id="RHEA-COMP:13556"/>
        <dbReference type="ChEBI" id="CHEBI:29950"/>
        <dbReference type="ChEBI" id="CHEBI:82612"/>
        <dbReference type="ChEBI" id="CHEBI:137386"/>
        <dbReference type="ChEBI" id="CHEBI:137387"/>
        <dbReference type="EC" id="2.1.1.63"/>
    </reaction>
</comment>
<dbReference type="NCBIfam" id="TIGR00589">
    <property type="entry name" value="ogt"/>
    <property type="match status" value="1"/>
</dbReference>
<keyword evidence="6 9" id="KW-0227">DNA damage</keyword>
<feature type="active site" description="Nucleophile; methyl group acceptor" evidence="9">
    <location>
        <position position="116"/>
    </location>
</feature>
<keyword evidence="13" id="KW-1185">Reference proteome</keyword>
<dbReference type="GO" id="GO:0006307">
    <property type="term" value="P:DNA alkylation repair"/>
    <property type="evidence" value="ECO:0007669"/>
    <property type="project" value="UniProtKB-UniRule"/>
</dbReference>
<proteinExistence type="inferred from homology"/>
<dbReference type="Gene3D" id="3.30.160.70">
    <property type="entry name" value="Methylated DNA-protein cysteine methyltransferase domain"/>
    <property type="match status" value="1"/>
</dbReference>
<dbReference type="EC" id="2.1.1.63" evidence="9"/>
<dbReference type="GO" id="GO:0003908">
    <property type="term" value="F:methylated-DNA-[protein]-cysteine S-methyltransferase activity"/>
    <property type="evidence" value="ECO:0007669"/>
    <property type="project" value="UniProtKB-UniRule"/>
</dbReference>
<comment type="catalytic activity">
    <reaction evidence="8 9">
        <text>a 6-O-methyl-2'-deoxyguanosine in DNA + L-cysteinyl-[protein] = S-methyl-L-cysteinyl-[protein] + a 2'-deoxyguanosine in DNA</text>
        <dbReference type="Rhea" id="RHEA:24000"/>
        <dbReference type="Rhea" id="RHEA-COMP:10131"/>
        <dbReference type="Rhea" id="RHEA-COMP:10132"/>
        <dbReference type="Rhea" id="RHEA-COMP:11367"/>
        <dbReference type="Rhea" id="RHEA-COMP:11368"/>
        <dbReference type="ChEBI" id="CHEBI:29950"/>
        <dbReference type="ChEBI" id="CHEBI:82612"/>
        <dbReference type="ChEBI" id="CHEBI:85445"/>
        <dbReference type="ChEBI" id="CHEBI:85448"/>
        <dbReference type="EC" id="2.1.1.63"/>
    </reaction>
</comment>
<evidence type="ECO:0000256" key="5">
    <source>
        <dbReference type="ARBA" id="ARBA00022679"/>
    </source>
</evidence>
<feature type="domain" description="Methylguanine DNA methyltransferase ribonuclease-like" evidence="11">
    <location>
        <begin position="6"/>
        <end position="61"/>
    </location>
</feature>
<evidence type="ECO:0000256" key="9">
    <source>
        <dbReference type="HAMAP-Rule" id="MF_00772"/>
    </source>
</evidence>
<comment type="similarity">
    <text evidence="2 9">Belongs to the MGMT family.</text>
</comment>